<keyword evidence="1" id="KW-0732">Signal</keyword>
<sequence>MKKIQLLSILFFLFNNLLLAQENDTLQSPFSEPRYHYFLKTIILFDEYLDTDNGSINTTQVRVLLPIGNKAWNLRFDLPLVSANTNSINKTAIGDVGMGVSYIPYMKNSNGFALRTRVYGNTAADPNFGTGKWVIMPAVVYGKYLYNKKFLWLSTMEYQSSFAGDDSRNDISVTLFENVLLHFFGKNWVAADVAFRYNDIIDGFQNNAFVEFGRKITPTNLVYIHPSAGFGINRTYNFGIEMGVLILF</sequence>
<evidence type="ECO:0000313" key="2">
    <source>
        <dbReference type="EMBL" id="SFC78071.1"/>
    </source>
</evidence>
<gene>
    <name evidence="2" type="ORF">SAMN05216297_102253</name>
</gene>
<feature type="signal peptide" evidence="1">
    <location>
        <begin position="1"/>
        <end position="20"/>
    </location>
</feature>
<evidence type="ECO:0000256" key="1">
    <source>
        <dbReference type="SAM" id="SignalP"/>
    </source>
</evidence>
<dbReference type="RefSeq" id="WP_091491103.1">
    <property type="nucleotide sequence ID" value="NZ_FOMH01000002.1"/>
</dbReference>
<evidence type="ECO:0000313" key="3">
    <source>
        <dbReference type="Proteomes" id="UP000199672"/>
    </source>
</evidence>
<dbReference type="STRING" id="739143.SAMN05216297_102253"/>
<reference evidence="3" key="1">
    <citation type="submission" date="2016-10" db="EMBL/GenBank/DDBJ databases">
        <authorList>
            <person name="Varghese N."/>
            <person name="Submissions S."/>
        </authorList>
    </citation>
    <scope>NUCLEOTIDE SEQUENCE [LARGE SCALE GENOMIC DNA]</scope>
    <source>
        <strain evidence="3">CGMCC 1.10370</strain>
    </source>
</reference>
<feature type="chain" id="PRO_5011435332" description="Lipid A phosphoethanolamine transferase" evidence="1">
    <location>
        <begin position="21"/>
        <end position="248"/>
    </location>
</feature>
<dbReference type="Proteomes" id="UP000199672">
    <property type="component" value="Unassembled WGS sequence"/>
</dbReference>
<dbReference type="AlphaFoldDB" id="A0A1I1LY84"/>
<dbReference type="EMBL" id="FOMH01000002">
    <property type="protein sequence ID" value="SFC78071.1"/>
    <property type="molecule type" value="Genomic_DNA"/>
</dbReference>
<organism evidence="2 3">
    <name type="scientific">Flavobacterium phragmitis</name>
    <dbReference type="NCBI Taxonomy" id="739143"/>
    <lineage>
        <taxon>Bacteria</taxon>
        <taxon>Pseudomonadati</taxon>
        <taxon>Bacteroidota</taxon>
        <taxon>Flavobacteriia</taxon>
        <taxon>Flavobacteriales</taxon>
        <taxon>Flavobacteriaceae</taxon>
        <taxon>Flavobacterium</taxon>
    </lineage>
</organism>
<protein>
    <recommendedName>
        <fullName evidence="4">Lipid A phosphoethanolamine transferase</fullName>
    </recommendedName>
</protein>
<evidence type="ECO:0008006" key="4">
    <source>
        <dbReference type="Google" id="ProtNLM"/>
    </source>
</evidence>
<keyword evidence="3" id="KW-1185">Reference proteome</keyword>
<accession>A0A1I1LY84</accession>
<dbReference type="OrthoDB" id="1372524at2"/>
<proteinExistence type="predicted"/>
<name>A0A1I1LY84_9FLAO</name>